<sequence length="46" mass="5536">MFRNNMFLIKCFAHNGIETETDKNVISQIIIRFRPDPRDWYGTCFP</sequence>
<protein>
    <submittedName>
        <fullName evidence="1">Uncharacterized protein</fullName>
    </submittedName>
</protein>
<dbReference type="EMBL" id="JACHEU010000001">
    <property type="protein sequence ID" value="MBB6011929.1"/>
    <property type="molecule type" value="Genomic_DNA"/>
</dbReference>
<keyword evidence="2" id="KW-1185">Reference proteome</keyword>
<comment type="caution">
    <text evidence="1">The sequence shown here is derived from an EMBL/GenBank/DDBJ whole genome shotgun (WGS) entry which is preliminary data.</text>
</comment>
<gene>
    <name evidence="1" type="ORF">HNR59_001274</name>
</gene>
<accession>A0A7W9VTM6</accession>
<proteinExistence type="predicted"/>
<dbReference type="Proteomes" id="UP000533306">
    <property type="component" value="Unassembled WGS sequence"/>
</dbReference>
<name>A0A7W9VTM6_9HYPH</name>
<evidence type="ECO:0000313" key="1">
    <source>
        <dbReference type="EMBL" id="MBB6011929.1"/>
    </source>
</evidence>
<evidence type="ECO:0000313" key="2">
    <source>
        <dbReference type="Proteomes" id="UP000533306"/>
    </source>
</evidence>
<reference evidence="1 2" key="1">
    <citation type="submission" date="2020-08" db="EMBL/GenBank/DDBJ databases">
        <title>Genomic Encyclopedia of Type Strains, Phase IV (KMG-IV): sequencing the most valuable type-strain genomes for metagenomic binning, comparative biology and taxonomic classification.</title>
        <authorList>
            <person name="Goeker M."/>
        </authorList>
    </citation>
    <scope>NUCLEOTIDE SEQUENCE [LARGE SCALE GENOMIC DNA]</scope>
    <source>
        <strain evidence="1 2">DSM 11099</strain>
    </source>
</reference>
<dbReference type="AlphaFoldDB" id="A0A7W9VTM6"/>
<organism evidence="1 2">
    <name type="scientific">Aquamicrobium lusatiense</name>
    <dbReference type="NCBI Taxonomy" id="89772"/>
    <lineage>
        <taxon>Bacteria</taxon>
        <taxon>Pseudomonadati</taxon>
        <taxon>Pseudomonadota</taxon>
        <taxon>Alphaproteobacteria</taxon>
        <taxon>Hyphomicrobiales</taxon>
        <taxon>Phyllobacteriaceae</taxon>
        <taxon>Aquamicrobium</taxon>
    </lineage>
</organism>